<feature type="compositionally biased region" description="Basic and acidic residues" evidence="1">
    <location>
        <begin position="1"/>
        <end position="17"/>
    </location>
</feature>
<organism evidence="2 3">
    <name type="scientific">Salipaludibacillus agaradhaerens</name>
    <name type="common">Bacillus agaradhaerens</name>
    <dbReference type="NCBI Taxonomy" id="76935"/>
    <lineage>
        <taxon>Bacteria</taxon>
        <taxon>Bacillati</taxon>
        <taxon>Bacillota</taxon>
        <taxon>Bacilli</taxon>
        <taxon>Bacillales</taxon>
        <taxon>Bacillaceae</taxon>
    </lineage>
</organism>
<protein>
    <submittedName>
        <fullName evidence="2">Uncharacterized protein</fullName>
    </submittedName>
</protein>
<accession>A0A9Q4B4I4</accession>
<comment type="caution">
    <text evidence="2">The sequence shown here is derived from an EMBL/GenBank/DDBJ whole genome shotgun (WGS) entry which is preliminary data.</text>
</comment>
<keyword evidence="3" id="KW-1185">Reference proteome</keyword>
<dbReference type="RefSeq" id="WP_257822535.1">
    <property type="nucleotide sequence ID" value="NZ_JABXYM010000001.1"/>
</dbReference>
<dbReference type="EMBL" id="JABXYM010000001">
    <property type="protein sequence ID" value="MCR6098156.1"/>
    <property type="molecule type" value="Genomic_DNA"/>
</dbReference>
<evidence type="ECO:0000313" key="3">
    <source>
        <dbReference type="Proteomes" id="UP001057753"/>
    </source>
</evidence>
<sequence length="56" mass="6591">MNSDNKKQQKTIFKDNQDLVPEGTLPGDREDRSDKMATLNSEDIRFKHADDIYEEY</sequence>
<feature type="region of interest" description="Disordered" evidence="1">
    <location>
        <begin position="1"/>
        <end position="37"/>
    </location>
</feature>
<proteinExistence type="predicted"/>
<dbReference type="AlphaFoldDB" id="A0A9Q4B4I4"/>
<dbReference type="Proteomes" id="UP001057753">
    <property type="component" value="Unassembled WGS sequence"/>
</dbReference>
<name>A0A9Q4B4I4_SALAG</name>
<reference evidence="2" key="1">
    <citation type="submission" date="2020-06" db="EMBL/GenBank/DDBJ databases">
        <title>Insight into the genomes of haloalkaliphilic bacilli from Kenyan soda lakes.</title>
        <authorList>
            <person name="Mwirichia R."/>
            <person name="Villamizar G.C."/>
            <person name="Poehlein A."/>
            <person name="Mugweru J."/>
            <person name="Kipnyargis A."/>
            <person name="Kiplimo D."/>
            <person name="Orwa P."/>
            <person name="Daniel R."/>
        </authorList>
    </citation>
    <scope>NUCLEOTIDE SEQUENCE</scope>
    <source>
        <strain evidence="2">B1096_S55</strain>
    </source>
</reference>
<evidence type="ECO:0000313" key="2">
    <source>
        <dbReference type="EMBL" id="MCR6098156.1"/>
    </source>
</evidence>
<gene>
    <name evidence="2" type="ORF">HXA33_16570</name>
</gene>
<evidence type="ECO:0000256" key="1">
    <source>
        <dbReference type="SAM" id="MobiDB-lite"/>
    </source>
</evidence>